<keyword evidence="3" id="KW-1185">Reference proteome</keyword>
<comment type="caution">
    <text evidence="2">The sequence shown here is derived from an EMBL/GenBank/DDBJ whole genome shotgun (WGS) entry which is preliminary data.</text>
</comment>
<evidence type="ECO:0000256" key="1">
    <source>
        <dbReference type="SAM" id="MobiDB-lite"/>
    </source>
</evidence>
<organism evidence="2 3">
    <name type="scientific">Elysia crispata</name>
    <name type="common">lettuce slug</name>
    <dbReference type="NCBI Taxonomy" id="231223"/>
    <lineage>
        <taxon>Eukaryota</taxon>
        <taxon>Metazoa</taxon>
        <taxon>Spiralia</taxon>
        <taxon>Lophotrochozoa</taxon>
        <taxon>Mollusca</taxon>
        <taxon>Gastropoda</taxon>
        <taxon>Heterobranchia</taxon>
        <taxon>Euthyneura</taxon>
        <taxon>Panpulmonata</taxon>
        <taxon>Sacoglossa</taxon>
        <taxon>Placobranchoidea</taxon>
        <taxon>Plakobranchidae</taxon>
        <taxon>Elysia</taxon>
    </lineage>
</organism>
<dbReference type="AlphaFoldDB" id="A0AAE1DTA6"/>
<name>A0AAE1DTA6_9GAST</name>
<gene>
    <name evidence="2" type="ORF">RRG08_054869</name>
</gene>
<feature type="region of interest" description="Disordered" evidence="1">
    <location>
        <begin position="98"/>
        <end position="125"/>
    </location>
</feature>
<proteinExistence type="predicted"/>
<reference evidence="2" key="1">
    <citation type="journal article" date="2023" name="G3 (Bethesda)">
        <title>A reference genome for the long-term kleptoplast-retaining sea slug Elysia crispata morphotype clarki.</title>
        <authorList>
            <person name="Eastman K.E."/>
            <person name="Pendleton A.L."/>
            <person name="Shaikh M.A."/>
            <person name="Suttiyut T."/>
            <person name="Ogas R."/>
            <person name="Tomko P."/>
            <person name="Gavelis G."/>
            <person name="Widhalm J.R."/>
            <person name="Wisecaver J.H."/>
        </authorList>
    </citation>
    <scope>NUCLEOTIDE SEQUENCE</scope>
    <source>
        <strain evidence="2">ECLA1</strain>
    </source>
</reference>
<evidence type="ECO:0000313" key="3">
    <source>
        <dbReference type="Proteomes" id="UP001283361"/>
    </source>
</evidence>
<evidence type="ECO:0000313" key="2">
    <source>
        <dbReference type="EMBL" id="KAK3781530.1"/>
    </source>
</evidence>
<accession>A0AAE1DTA6</accession>
<sequence length="125" mass="13249">MLGRISAFYIAHAHSFSSAMCVPHPPHHHSHLPLEHGESASVPQPSLAPIKQLSSREFPVSARPPVAMAAVKSGSVSYLALVPLAVCMKPFAPGVKQQNGAVTHRTMDELAEGGDNGDQRQTPSP</sequence>
<dbReference type="Proteomes" id="UP001283361">
    <property type="component" value="Unassembled WGS sequence"/>
</dbReference>
<protein>
    <submittedName>
        <fullName evidence="2">Uncharacterized protein</fullName>
    </submittedName>
</protein>
<dbReference type="EMBL" id="JAWDGP010002623">
    <property type="protein sequence ID" value="KAK3781530.1"/>
    <property type="molecule type" value="Genomic_DNA"/>
</dbReference>